<dbReference type="AlphaFoldDB" id="A0AA35LP87"/>
<dbReference type="EMBL" id="CABFNP030000416">
    <property type="protein sequence ID" value="CAI6013844.1"/>
    <property type="molecule type" value="Genomic_DNA"/>
</dbReference>
<comment type="caution">
    <text evidence="1">The sequence shown here is derived from an EMBL/GenBank/DDBJ whole genome shotgun (WGS) entry which is preliminary data.</text>
</comment>
<keyword evidence="2" id="KW-1185">Reference proteome</keyword>
<evidence type="ECO:0000313" key="1">
    <source>
        <dbReference type="EMBL" id="CAI6013844.1"/>
    </source>
</evidence>
<proteinExistence type="predicted"/>
<name>A0AA35LP87_9HYPO</name>
<reference evidence="1" key="1">
    <citation type="submission" date="2023-01" db="EMBL/GenBank/DDBJ databases">
        <authorList>
            <person name="Piombo E."/>
        </authorList>
    </citation>
    <scope>NUCLEOTIDE SEQUENCE</scope>
</reference>
<protein>
    <submittedName>
        <fullName evidence="1">Uncharacterized protein</fullName>
    </submittedName>
</protein>
<organism evidence="1 2">
    <name type="scientific">Clonostachys chloroleuca</name>
    <dbReference type="NCBI Taxonomy" id="1926264"/>
    <lineage>
        <taxon>Eukaryota</taxon>
        <taxon>Fungi</taxon>
        <taxon>Dikarya</taxon>
        <taxon>Ascomycota</taxon>
        <taxon>Pezizomycotina</taxon>
        <taxon>Sordariomycetes</taxon>
        <taxon>Hypocreomycetidae</taxon>
        <taxon>Hypocreales</taxon>
        <taxon>Bionectriaceae</taxon>
        <taxon>Clonostachys</taxon>
    </lineage>
</organism>
<gene>
    <name evidence="1" type="ORF">CCHLO57077_00017431</name>
</gene>
<dbReference type="Proteomes" id="UP001160390">
    <property type="component" value="Unassembled WGS sequence"/>
</dbReference>
<evidence type="ECO:0000313" key="2">
    <source>
        <dbReference type="Proteomes" id="UP001160390"/>
    </source>
</evidence>
<sequence>MDFSQRMGIVDCLHGTTVDVRRRPLSEAEGCCSPVGVPDEHHLAASVAAVDHCYQGSMLLLQEIEAFMLDPVQVRADDDRDPTLLAPFGLLGPPFGIQGPFPLLQAGSHLGAPWDRASHGQLLVRPVAGAVKADGLRLDPARIEAVLGFQGGA</sequence>
<accession>A0AA35LP87</accession>